<evidence type="ECO:0000256" key="2">
    <source>
        <dbReference type="ARBA" id="ARBA00006889"/>
    </source>
</evidence>
<dbReference type="Proteomes" id="UP001488838">
    <property type="component" value="Unassembled WGS sequence"/>
</dbReference>
<dbReference type="InterPro" id="IPR002345">
    <property type="entry name" value="Lipocalin"/>
</dbReference>
<evidence type="ECO:0000256" key="4">
    <source>
        <dbReference type="ARBA" id="ARBA00022729"/>
    </source>
</evidence>
<dbReference type="EMBL" id="JBBHLL010002217">
    <property type="protein sequence ID" value="KAK7795517.1"/>
    <property type="molecule type" value="Genomic_DNA"/>
</dbReference>
<reference evidence="6 7" key="1">
    <citation type="journal article" date="2023" name="bioRxiv">
        <title>Conserved and derived expression patterns and positive selection on dental genes reveal complex evolutionary context of ever-growing rodent molars.</title>
        <authorList>
            <person name="Calamari Z.T."/>
            <person name="Song A."/>
            <person name="Cohen E."/>
            <person name="Akter M."/>
            <person name="Roy R.D."/>
            <person name="Hallikas O."/>
            <person name="Christensen M.M."/>
            <person name="Li P."/>
            <person name="Marangoni P."/>
            <person name="Jernvall J."/>
            <person name="Klein O.D."/>
        </authorList>
    </citation>
    <scope>NUCLEOTIDE SEQUENCE [LARGE SCALE GENOMIC DNA]</scope>
    <source>
        <strain evidence="6">V071</strain>
    </source>
</reference>
<evidence type="ECO:0000313" key="6">
    <source>
        <dbReference type="EMBL" id="KAK7795517.1"/>
    </source>
</evidence>
<keyword evidence="4" id="KW-0732">Signal</keyword>
<dbReference type="GO" id="GO:0005615">
    <property type="term" value="C:extracellular space"/>
    <property type="evidence" value="ECO:0007669"/>
    <property type="project" value="TreeGrafter"/>
</dbReference>
<comment type="caution">
    <text evidence="6">The sequence shown here is derived from an EMBL/GenBank/DDBJ whole genome shotgun (WGS) entry which is preliminary data.</text>
</comment>
<keyword evidence="7" id="KW-1185">Reference proteome</keyword>
<comment type="similarity">
    <text evidence="2">Belongs to the calycin superfamily. Lipocalin family.</text>
</comment>
<evidence type="ECO:0000259" key="5">
    <source>
        <dbReference type="Pfam" id="PF00061"/>
    </source>
</evidence>
<organism evidence="6 7">
    <name type="scientific">Myodes glareolus</name>
    <name type="common">Bank vole</name>
    <name type="synonym">Clethrionomys glareolus</name>
    <dbReference type="NCBI Taxonomy" id="447135"/>
    <lineage>
        <taxon>Eukaryota</taxon>
        <taxon>Metazoa</taxon>
        <taxon>Chordata</taxon>
        <taxon>Craniata</taxon>
        <taxon>Vertebrata</taxon>
        <taxon>Euteleostomi</taxon>
        <taxon>Mammalia</taxon>
        <taxon>Eutheria</taxon>
        <taxon>Euarchontoglires</taxon>
        <taxon>Glires</taxon>
        <taxon>Rodentia</taxon>
        <taxon>Myomorpha</taxon>
        <taxon>Muroidea</taxon>
        <taxon>Cricetidae</taxon>
        <taxon>Arvicolinae</taxon>
        <taxon>Myodes</taxon>
    </lineage>
</organism>
<dbReference type="PRINTS" id="PR01175">
    <property type="entry name" value="VNEBNERGLAND"/>
</dbReference>
<accession>A0AAW0GY13</accession>
<dbReference type="Gene3D" id="2.40.128.20">
    <property type="match status" value="1"/>
</dbReference>
<evidence type="ECO:0000313" key="7">
    <source>
        <dbReference type="Proteomes" id="UP001488838"/>
    </source>
</evidence>
<evidence type="ECO:0000256" key="1">
    <source>
        <dbReference type="ARBA" id="ARBA00004613"/>
    </source>
</evidence>
<comment type="subcellular location">
    <subcellularLocation>
        <location evidence="1">Secreted</location>
    </subcellularLocation>
</comment>
<feature type="domain" description="Lipocalin/cytosolic fatty-acid binding" evidence="5">
    <location>
        <begin position="9"/>
        <end position="147"/>
    </location>
</feature>
<dbReference type="InterPro" id="IPR012674">
    <property type="entry name" value="Calycin"/>
</dbReference>
<evidence type="ECO:0000256" key="3">
    <source>
        <dbReference type="ARBA" id="ARBA00022525"/>
    </source>
</evidence>
<keyword evidence="3" id="KW-0964">Secreted</keyword>
<gene>
    <name evidence="6" type="ORF">U0070_008219</name>
</gene>
<name>A0AAW0GY13_MYOGA</name>
<dbReference type="AlphaFoldDB" id="A0AAW0GY13"/>
<dbReference type="PANTHER" id="PTHR11430:SF124">
    <property type="entry name" value="LIPOCALIN 1-LIKE PROTEIN 1-RELATED"/>
    <property type="match status" value="1"/>
</dbReference>
<proteinExistence type="inferred from homology"/>
<dbReference type="InterPro" id="IPR002450">
    <property type="entry name" value="von_Ebner_gland"/>
</dbReference>
<sequence>MGGGLLQLSGTWYMKATASDKEIPGVDLKSMSVTPVTITNLEGGNLQVEYTALIAGRCHKMNTVLEKTDVPIKYTAFGGTQELYIVPSIVEDHFIFYWIHNIQGDHFRIAKLLGRDPDVHQEALEGFQNAVRAGGLNTESILIPRQSGVTYIYKLLVKDYDIFYSEWTLFER</sequence>
<protein>
    <recommendedName>
        <fullName evidence="5">Lipocalin/cytosolic fatty-acid binding domain-containing protein</fullName>
    </recommendedName>
</protein>
<dbReference type="SUPFAM" id="SSF50814">
    <property type="entry name" value="Lipocalins"/>
    <property type="match status" value="1"/>
</dbReference>
<dbReference type="PANTHER" id="PTHR11430">
    <property type="entry name" value="LIPOCALIN"/>
    <property type="match status" value="1"/>
</dbReference>
<dbReference type="InterPro" id="IPR000566">
    <property type="entry name" value="Lipocln_cytosolic_FA-bd_dom"/>
</dbReference>
<dbReference type="GO" id="GO:0036094">
    <property type="term" value="F:small molecule binding"/>
    <property type="evidence" value="ECO:0007669"/>
    <property type="project" value="InterPro"/>
</dbReference>
<dbReference type="Pfam" id="PF00061">
    <property type="entry name" value="Lipocalin"/>
    <property type="match status" value="1"/>
</dbReference>
<dbReference type="CDD" id="cd19414">
    <property type="entry name" value="lipocalin_1_3_4_13-like"/>
    <property type="match status" value="1"/>
</dbReference>